<dbReference type="GO" id="GO:0016758">
    <property type="term" value="F:hexosyltransferase activity"/>
    <property type="evidence" value="ECO:0007669"/>
    <property type="project" value="InterPro"/>
</dbReference>
<evidence type="ECO:0000256" key="7">
    <source>
        <dbReference type="ARBA" id="ARBA00022989"/>
    </source>
</evidence>
<accession>L8WY23</accession>
<evidence type="ECO:0000256" key="9">
    <source>
        <dbReference type="ARBA" id="ARBA00023136"/>
    </source>
</evidence>
<evidence type="ECO:0000256" key="8">
    <source>
        <dbReference type="ARBA" id="ARBA00023034"/>
    </source>
</evidence>
<feature type="compositionally biased region" description="Low complexity" evidence="10">
    <location>
        <begin position="509"/>
        <end position="540"/>
    </location>
</feature>
<feature type="region of interest" description="Disordered" evidence="10">
    <location>
        <begin position="64"/>
        <end position="92"/>
    </location>
</feature>
<keyword evidence="12" id="KW-1185">Reference proteome</keyword>
<dbReference type="PANTHER" id="PTHR11214:SF333">
    <property type="entry name" value="GLYCOSYLTRANSFERASE FAMILY 31 PROTEIN"/>
    <property type="match status" value="1"/>
</dbReference>
<feature type="compositionally biased region" description="Basic and acidic residues" evidence="10">
    <location>
        <begin position="493"/>
        <end position="508"/>
    </location>
</feature>
<dbReference type="HOGENOM" id="CLU_015642_1_0_1"/>
<keyword evidence="8" id="KW-0333">Golgi apparatus</keyword>
<dbReference type="STRING" id="983506.L8WY23"/>
<organism evidence="11 12">
    <name type="scientific">Thanatephorus cucumeris (strain AG1-IA)</name>
    <name type="common">Rice sheath blight fungus</name>
    <name type="synonym">Rhizoctonia solani</name>
    <dbReference type="NCBI Taxonomy" id="983506"/>
    <lineage>
        <taxon>Eukaryota</taxon>
        <taxon>Fungi</taxon>
        <taxon>Dikarya</taxon>
        <taxon>Basidiomycota</taxon>
        <taxon>Agaricomycotina</taxon>
        <taxon>Agaricomycetes</taxon>
        <taxon>Cantharellales</taxon>
        <taxon>Ceratobasidiaceae</taxon>
        <taxon>Rhizoctonia</taxon>
        <taxon>Rhizoctonia solani AG-1</taxon>
    </lineage>
</organism>
<proteinExistence type="inferred from homology"/>
<dbReference type="OrthoDB" id="2139606at2759"/>
<feature type="region of interest" description="Disordered" evidence="10">
    <location>
        <begin position="393"/>
        <end position="454"/>
    </location>
</feature>
<dbReference type="GO" id="GO:0051072">
    <property type="term" value="P:4,6-pyruvylated galactose residue biosynthetic process"/>
    <property type="evidence" value="ECO:0007669"/>
    <property type="project" value="TreeGrafter"/>
</dbReference>
<keyword evidence="6" id="KW-0735">Signal-anchor</keyword>
<dbReference type="Proteomes" id="UP000011668">
    <property type="component" value="Unassembled WGS sequence"/>
</dbReference>
<name>L8WY23_THACA</name>
<comment type="caution">
    <text evidence="11">The sequence shown here is derived from an EMBL/GenBank/DDBJ whole genome shotgun (WGS) entry which is preliminary data.</text>
</comment>
<gene>
    <name evidence="11" type="ORF">AG1IA_04247</name>
</gene>
<evidence type="ECO:0000313" key="12">
    <source>
        <dbReference type="Proteomes" id="UP000011668"/>
    </source>
</evidence>
<keyword evidence="3 11" id="KW-0328">Glycosyltransferase</keyword>
<dbReference type="GO" id="GO:0000139">
    <property type="term" value="C:Golgi membrane"/>
    <property type="evidence" value="ECO:0007669"/>
    <property type="project" value="UniProtKB-SubCell"/>
</dbReference>
<feature type="region of interest" description="Disordered" evidence="10">
    <location>
        <begin position="733"/>
        <end position="762"/>
    </location>
</feature>
<feature type="compositionally biased region" description="Polar residues" evidence="10">
    <location>
        <begin position="737"/>
        <end position="760"/>
    </location>
</feature>
<evidence type="ECO:0000256" key="5">
    <source>
        <dbReference type="ARBA" id="ARBA00022692"/>
    </source>
</evidence>
<keyword evidence="7" id="KW-1133">Transmembrane helix</keyword>
<dbReference type="EMBL" id="AFRT01000999">
    <property type="protein sequence ID" value="ELU41717.1"/>
    <property type="molecule type" value="Genomic_DNA"/>
</dbReference>
<dbReference type="InterPro" id="IPR002659">
    <property type="entry name" value="Glyco_trans_31"/>
</dbReference>
<comment type="subcellular location">
    <subcellularLocation>
        <location evidence="1">Golgi apparatus membrane</location>
        <topology evidence="1">Single-pass type II membrane protein</topology>
    </subcellularLocation>
</comment>
<evidence type="ECO:0000256" key="1">
    <source>
        <dbReference type="ARBA" id="ARBA00004323"/>
    </source>
</evidence>
<dbReference type="PANTHER" id="PTHR11214">
    <property type="entry name" value="BETA-1,3-N-ACETYLGLUCOSAMINYLTRANSFERASE"/>
    <property type="match status" value="1"/>
</dbReference>
<evidence type="ECO:0000256" key="6">
    <source>
        <dbReference type="ARBA" id="ARBA00022968"/>
    </source>
</evidence>
<comment type="similarity">
    <text evidence="2">Belongs to the glycosyltransferase 31 family.</text>
</comment>
<feature type="compositionally biased region" description="Low complexity" evidence="10">
    <location>
        <begin position="116"/>
        <end position="142"/>
    </location>
</feature>
<feature type="region of interest" description="Disordered" evidence="10">
    <location>
        <begin position="113"/>
        <end position="185"/>
    </location>
</feature>
<evidence type="ECO:0000256" key="2">
    <source>
        <dbReference type="ARBA" id="ARBA00008661"/>
    </source>
</evidence>
<evidence type="ECO:0000313" key="11">
    <source>
        <dbReference type="EMBL" id="ELU41717.1"/>
    </source>
</evidence>
<evidence type="ECO:0000256" key="10">
    <source>
        <dbReference type="SAM" id="MobiDB-lite"/>
    </source>
</evidence>
<reference evidence="11 12" key="1">
    <citation type="journal article" date="2013" name="Nat. Commun.">
        <title>The evolution and pathogenic mechanisms of the rice sheath blight pathogen.</title>
        <authorList>
            <person name="Zheng A."/>
            <person name="Lin R."/>
            <person name="Xu L."/>
            <person name="Qin P."/>
            <person name="Tang C."/>
            <person name="Ai P."/>
            <person name="Zhang D."/>
            <person name="Liu Y."/>
            <person name="Sun Z."/>
            <person name="Feng H."/>
            <person name="Wang Y."/>
            <person name="Chen Y."/>
            <person name="Liang X."/>
            <person name="Fu R."/>
            <person name="Li Q."/>
            <person name="Zhang J."/>
            <person name="Yu X."/>
            <person name="Xie Z."/>
            <person name="Ding L."/>
            <person name="Guan P."/>
            <person name="Tang J."/>
            <person name="Liang Y."/>
            <person name="Wang S."/>
            <person name="Deng Q."/>
            <person name="Li S."/>
            <person name="Zhu J."/>
            <person name="Wang L."/>
            <person name="Liu H."/>
            <person name="Li P."/>
        </authorList>
    </citation>
    <scope>NUCLEOTIDE SEQUENCE [LARGE SCALE GENOMIC DNA]</scope>
    <source>
        <strain evidence="12">AG-1 IA</strain>
    </source>
</reference>
<evidence type="ECO:0000256" key="4">
    <source>
        <dbReference type="ARBA" id="ARBA00022679"/>
    </source>
</evidence>
<protein>
    <submittedName>
        <fullName evidence="11">Galactosyltransferase domain-containing protein</fullName>
    </submittedName>
</protein>
<keyword evidence="5" id="KW-0812">Transmembrane</keyword>
<feature type="region of interest" description="Disordered" evidence="10">
    <location>
        <begin position="493"/>
        <end position="548"/>
    </location>
</feature>
<keyword evidence="9" id="KW-0472">Membrane</keyword>
<sequence>MISEVAFFWVLYHYGNSADWLPWITWDIFFLSANVAYRLVRDTADSSSTWTLLGENVTTMRGLPFTILPPSRPSSRPSSPPPDAYDSSTSEYEVPNRRAYAFDSTPGYLFPPPRSPASSSLSITPLPSRSATPAPSRPTTPTFGSGFGSVYASTEDDTEDDGPLLPRRTRPGWWSSRPTRSRRKRDPLYGVHGWKRCLMVVVRHPLFPTQISSIVSAKHLYQLPWRSYCSLAPAFPPKPSGSSLHVPTLDQLPPTGVFVGVMSMDSAFERRQLIRSTWASHPRSRGGASPEYGLNNTSRTVVRFILGQPRKDWERRIRLEQQAYNDLVILPIKENMNNGKTHAFFTWAHSNALVPPPVLLPSVPEHDNYTVPLHSSGLIPPWYRLYATENESHVRRGPAPAKPAPHDPAPVLQPESDTARRSASAFSSKFPRHLTSTPNLFPREAHDHGHSSRTASNEWIRPDFVIKADDDSFVMLAELEARLRWELYEAKRAADTGPGKDDSKRDDSSTTTTDPIHTSRSESAPETTAETSSTEAEPSSMPDIGKREFPEGIVFDKRDWSDGKGKDHIEGPLIYWGCESEIFIWEGLYALSSSLVEYVATYPALKSMTNGAEDKQVAAWMKAHPQAANVRWRSERCWVYDHPKAGTVYSHGFLFPSEAARVRYQTTHGLTPAEIIHLPTSYLVDDPVMSHSTVSRFGTRYSIPGGFTNFSIPMEVEALVEGSALSRLGTMPPPFLPSSSVQPTSFPSTSPNSQSQSDQESLLAALKDPQWSDVVNAYASRESRKSRYAGQSVGGTVVVHYIKRNEWFLEAALALLGDDDGTEDGPAL</sequence>
<evidence type="ECO:0000256" key="3">
    <source>
        <dbReference type="ARBA" id="ARBA00022676"/>
    </source>
</evidence>
<dbReference type="AlphaFoldDB" id="L8WY23"/>
<keyword evidence="4 11" id="KW-0808">Transferase</keyword>